<evidence type="ECO:0000256" key="3">
    <source>
        <dbReference type="ARBA" id="ARBA00022723"/>
    </source>
</evidence>
<dbReference type="InterPro" id="IPR017941">
    <property type="entry name" value="Rieske_2Fe-2S"/>
</dbReference>
<evidence type="ECO:0000256" key="4">
    <source>
        <dbReference type="ARBA" id="ARBA00023002"/>
    </source>
</evidence>
<evidence type="ECO:0000259" key="7">
    <source>
        <dbReference type="PROSITE" id="PS51296"/>
    </source>
</evidence>
<keyword evidence="3" id="KW-0479">Metal-binding</keyword>
<dbReference type="EMBL" id="MHOD01000004">
    <property type="protein sequence ID" value="OGZ58518.1"/>
    <property type="molecule type" value="Genomic_DNA"/>
</dbReference>
<accession>A0A1G2H994</accession>
<dbReference type="Pfam" id="PF00848">
    <property type="entry name" value="Ring_hydroxyl_A"/>
    <property type="match status" value="1"/>
</dbReference>
<dbReference type="Gene3D" id="3.90.380.10">
    <property type="entry name" value="Naphthalene 1,2-dioxygenase Alpha Subunit, Chain A, domain 1"/>
    <property type="match status" value="1"/>
</dbReference>
<dbReference type="PANTHER" id="PTHR43756">
    <property type="entry name" value="CHOLINE MONOOXYGENASE, CHLOROPLASTIC"/>
    <property type="match status" value="1"/>
</dbReference>
<evidence type="ECO:0000256" key="5">
    <source>
        <dbReference type="ARBA" id="ARBA00023004"/>
    </source>
</evidence>
<evidence type="ECO:0000256" key="6">
    <source>
        <dbReference type="ARBA" id="ARBA00023014"/>
    </source>
</evidence>
<keyword evidence="2" id="KW-0001">2Fe-2S</keyword>
<dbReference type="Proteomes" id="UP000177932">
    <property type="component" value="Unassembled WGS sequence"/>
</dbReference>
<keyword evidence="6" id="KW-0411">Iron-sulfur</keyword>
<name>A0A1G2H994_9BACT</name>
<comment type="cofactor">
    <cofactor evidence="1">
        <name>Fe cation</name>
        <dbReference type="ChEBI" id="CHEBI:24875"/>
    </cofactor>
</comment>
<evidence type="ECO:0000256" key="1">
    <source>
        <dbReference type="ARBA" id="ARBA00001962"/>
    </source>
</evidence>
<dbReference type="InterPro" id="IPR015879">
    <property type="entry name" value="Ring_hydroxy_dOase_asu_C_dom"/>
</dbReference>
<keyword evidence="5" id="KW-0408">Iron</keyword>
<protein>
    <recommendedName>
        <fullName evidence="7">Rieske domain-containing protein</fullName>
    </recommendedName>
</protein>
<dbReference type="GO" id="GO:0005506">
    <property type="term" value="F:iron ion binding"/>
    <property type="evidence" value="ECO:0007669"/>
    <property type="project" value="InterPro"/>
</dbReference>
<sequence>MVSDIKIIKAGLYVRPMDSPGKVIYSLPNIAFWDPDILDLELETIFRNSWILLPKQLLREHNPNVRSLWIRPAPGHSHFDVLGQRGGSVKLRILGESLMIYRGFSPKGAPELRCFANMCPHARYPFLEIAQDADSNPYIKCPQHGLVCDENGQFVSHRAFPNPRDEERKGLSMARYGIEEWFDFLFISRAENPAPSFGDTMRPVFESLRNMPFADFQYRNMGVQQRIVEGNWKLHTQNYEDWLHIKDIHKAPNGLADSMDLSSARMELYDNATLMWGYAANPEDGFDPKVLPDRFRDPKDPENRRVFALWWFVFPNLALNFYPWGLSVNIFMPAMVDTERMKFDPEKTEFLWYHYVWDEEKYKDIESRWLNTLVDFEDIEAIKYIAENLRGHSRPWSRGLFGKLPDGSNTEIGPWWFNLRVYERMFP</sequence>
<evidence type="ECO:0000313" key="9">
    <source>
        <dbReference type="Proteomes" id="UP000177932"/>
    </source>
</evidence>
<dbReference type="GO" id="GO:0051537">
    <property type="term" value="F:2 iron, 2 sulfur cluster binding"/>
    <property type="evidence" value="ECO:0007669"/>
    <property type="project" value="UniProtKB-KW"/>
</dbReference>
<dbReference type="SUPFAM" id="SSF50022">
    <property type="entry name" value="ISP domain"/>
    <property type="match status" value="1"/>
</dbReference>
<feature type="domain" description="Rieske" evidence="7">
    <location>
        <begin position="72"/>
        <end position="174"/>
    </location>
</feature>
<dbReference type="Gene3D" id="2.102.10.10">
    <property type="entry name" value="Rieske [2Fe-2S] iron-sulphur domain"/>
    <property type="match status" value="1"/>
</dbReference>
<dbReference type="InterPro" id="IPR001663">
    <property type="entry name" value="Rng_hydr_dOase-A"/>
</dbReference>
<dbReference type="Pfam" id="PF00355">
    <property type="entry name" value="Rieske"/>
    <property type="match status" value="1"/>
</dbReference>
<dbReference type="AlphaFoldDB" id="A0A1G2H994"/>
<dbReference type="STRING" id="1802158.A2827_01460"/>
<reference evidence="8 9" key="1">
    <citation type="journal article" date="2016" name="Nat. Commun.">
        <title>Thousands of microbial genomes shed light on interconnected biogeochemical processes in an aquifer system.</title>
        <authorList>
            <person name="Anantharaman K."/>
            <person name="Brown C.T."/>
            <person name="Hug L.A."/>
            <person name="Sharon I."/>
            <person name="Castelle C.J."/>
            <person name="Probst A.J."/>
            <person name="Thomas B.C."/>
            <person name="Singh A."/>
            <person name="Wilkins M.J."/>
            <person name="Karaoz U."/>
            <person name="Brodie E.L."/>
            <person name="Williams K.H."/>
            <person name="Hubbard S.S."/>
            <person name="Banfield J.F."/>
        </authorList>
    </citation>
    <scope>NUCLEOTIDE SEQUENCE [LARGE SCALE GENOMIC DNA]</scope>
</reference>
<dbReference type="PROSITE" id="PS51296">
    <property type="entry name" value="RIESKE"/>
    <property type="match status" value="1"/>
</dbReference>
<evidence type="ECO:0000313" key="8">
    <source>
        <dbReference type="EMBL" id="OGZ58518.1"/>
    </source>
</evidence>
<proteinExistence type="predicted"/>
<evidence type="ECO:0000256" key="2">
    <source>
        <dbReference type="ARBA" id="ARBA00022714"/>
    </source>
</evidence>
<dbReference type="InterPro" id="IPR036922">
    <property type="entry name" value="Rieske_2Fe-2S_sf"/>
</dbReference>
<keyword evidence="4" id="KW-0560">Oxidoreductase</keyword>
<dbReference type="PANTHER" id="PTHR43756:SF5">
    <property type="entry name" value="CHOLINE MONOOXYGENASE, CHLOROPLASTIC"/>
    <property type="match status" value="1"/>
</dbReference>
<gene>
    <name evidence="8" type="ORF">A2827_01460</name>
</gene>
<organism evidence="8 9">
    <name type="scientific">Candidatus Spechtbacteria bacterium RIFCSPHIGHO2_01_FULL_43_30</name>
    <dbReference type="NCBI Taxonomy" id="1802158"/>
    <lineage>
        <taxon>Bacteria</taxon>
        <taxon>Candidatus Spechtiibacteriota</taxon>
    </lineage>
</organism>
<dbReference type="GO" id="GO:0016491">
    <property type="term" value="F:oxidoreductase activity"/>
    <property type="evidence" value="ECO:0007669"/>
    <property type="project" value="UniProtKB-KW"/>
</dbReference>
<comment type="caution">
    <text evidence="8">The sequence shown here is derived from an EMBL/GenBank/DDBJ whole genome shotgun (WGS) entry which is preliminary data.</text>
</comment>
<dbReference type="SUPFAM" id="SSF55961">
    <property type="entry name" value="Bet v1-like"/>
    <property type="match status" value="1"/>
</dbReference>